<evidence type="ECO:0000256" key="7">
    <source>
        <dbReference type="ARBA" id="ARBA00022741"/>
    </source>
</evidence>
<dbReference type="KEGG" id="aoa:dqs_0418"/>
<dbReference type="InterPro" id="IPR051315">
    <property type="entry name" value="Bact_Chemotaxis_CheA"/>
</dbReference>
<dbReference type="SUPFAM" id="SSF50341">
    <property type="entry name" value="CheW-like"/>
    <property type="match status" value="1"/>
</dbReference>
<dbReference type="PANTHER" id="PTHR43395">
    <property type="entry name" value="SENSOR HISTIDINE KINASE CHEA"/>
    <property type="match status" value="1"/>
</dbReference>
<proteinExistence type="predicted"/>
<dbReference type="PRINTS" id="PR00344">
    <property type="entry name" value="BCTRLSENSOR"/>
</dbReference>
<dbReference type="InterPro" id="IPR002545">
    <property type="entry name" value="CheW-lke_dom"/>
</dbReference>
<evidence type="ECO:0000259" key="15">
    <source>
        <dbReference type="PROSITE" id="PS50894"/>
    </source>
</evidence>
<dbReference type="InterPro" id="IPR004358">
    <property type="entry name" value="Sig_transdc_His_kin-like_C"/>
</dbReference>
<keyword evidence="6 16" id="KW-0808">Transferase</keyword>
<evidence type="ECO:0000256" key="12">
    <source>
        <dbReference type="PROSITE-ProRule" id="PRU00110"/>
    </source>
</evidence>
<dbReference type="SMART" id="SM00387">
    <property type="entry name" value="HATPase_c"/>
    <property type="match status" value="1"/>
</dbReference>
<dbReference type="OrthoDB" id="9803176at2"/>
<dbReference type="SUPFAM" id="SSF47384">
    <property type="entry name" value="Homodimeric domain of signal transducing histidine kinase"/>
    <property type="match status" value="1"/>
</dbReference>
<dbReference type="InterPro" id="IPR036641">
    <property type="entry name" value="HPT_dom_sf"/>
</dbReference>
<keyword evidence="4" id="KW-0145">Chemotaxis</keyword>
<dbReference type="CDD" id="cd00088">
    <property type="entry name" value="HPT"/>
    <property type="match status" value="1"/>
</dbReference>
<feature type="domain" description="HPt" evidence="15">
    <location>
        <begin position="1"/>
        <end position="101"/>
    </location>
</feature>
<evidence type="ECO:0000256" key="6">
    <source>
        <dbReference type="ARBA" id="ARBA00022679"/>
    </source>
</evidence>
<accession>A1K2H0</accession>
<keyword evidence="17" id="KW-1185">Reference proteome</keyword>
<dbReference type="EC" id="2.7.13.3" evidence="2"/>
<dbReference type="Pfam" id="PF01584">
    <property type="entry name" value="CheW"/>
    <property type="match status" value="1"/>
</dbReference>
<dbReference type="Gene3D" id="3.30.565.10">
    <property type="entry name" value="Histidine kinase-like ATPase, C-terminal domain"/>
    <property type="match status" value="1"/>
</dbReference>
<dbReference type="Pfam" id="PF02895">
    <property type="entry name" value="H-kinase_dim"/>
    <property type="match status" value="1"/>
</dbReference>
<evidence type="ECO:0000313" key="17">
    <source>
        <dbReference type="Proteomes" id="UP000002588"/>
    </source>
</evidence>
<dbReference type="RefSeq" id="WP_011764143.1">
    <property type="nucleotide sequence ID" value="NC_008702.1"/>
</dbReference>
<evidence type="ECO:0000256" key="2">
    <source>
        <dbReference type="ARBA" id="ARBA00012438"/>
    </source>
</evidence>
<dbReference type="PROSITE" id="PS50109">
    <property type="entry name" value="HIS_KIN"/>
    <property type="match status" value="1"/>
</dbReference>
<evidence type="ECO:0000256" key="10">
    <source>
        <dbReference type="ARBA" id="ARBA00023012"/>
    </source>
</evidence>
<dbReference type="Proteomes" id="UP000002588">
    <property type="component" value="Chromosome"/>
</dbReference>
<dbReference type="InterPro" id="IPR003594">
    <property type="entry name" value="HATPase_dom"/>
</dbReference>
<evidence type="ECO:0000256" key="11">
    <source>
        <dbReference type="ARBA" id="ARBA00035100"/>
    </source>
</evidence>
<dbReference type="GO" id="GO:0005524">
    <property type="term" value="F:ATP binding"/>
    <property type="evidence" value="ECO:0007669"/>
    <property type="project" value="UniProtKB-KW"/>
</dbReference>
<comment type="catalytic activity">
    <reaction evidence="1">
        <text>ATP + protein L-histidine = ADP + protein N-phospho-L-histidine.</text>
        <dbReference type="EC" id="2.7.13.3"/>
    </reaction>
</comment>
<name>A1K2H0_AZOSB</name>
<dbReference type="Gene3D" id="1.10.287.560">
    <property type="entry name" value="Histidine kinase CheA-like, homodimeric domain"/>
    <property type="match status" value="1"/>
</dbReference>
<protein>
    <recommendedName>
        <fullName evidence="3">Chemotaxis protein CheA</fullName>
        <ecNumber evidence="2">2.7.13.3</ecNumber>
    </recommendedName>
</protein>
<dbReference type="AlphaFoldDB" id="A1K2H0"/>
<dbReference type="Gene3D" id="1.20.120.160">
    <property type="entry name" value="HPT domain"/>
    <property type="match status" value="1"/>
</dbReference>
<dbReference type="SMART" id="SM01231">
    <property type="entry name" value="H-kinase_dim"/>
    <property type="match status" value="1"/>
</dbReference>
<dbReference type="InterPro" id="IPR005467">
    <property type="entry name" value="His_kinase_dom"/>
</dbReference>
<evidence type="ECO:0000256" key="9">
    <source>
        <dbReference type="ARBA" id="ARBA00022840"/>
    </source>
</evidence>
<dbReference type="InterPro" id="IPR037006">
    <property type="entry name" value="CheA-like_homodim_sf"/>
</dbReference>
<dbReference type="SMART" id="SM00260">
    <property type="entry name" value="CheW"/>
    <property type="match status" value="1"/>
</dbReference>
<dbReference type="STRING" id="62928.azo0408"/>
<gene>
    <name evidence="16" type="primary">cheA1</name>
    <name evidence="16" type="ordered locus">azo0408</name>
</gene>
<evidence type="ECO:0000313" key="16">
    <source>
        <dbReference type="EMBL" id="CAL93025.1"/>
    </source>
</evidence>
<dbReference type="EMBL" id="AM406670">
    <property type="protein sequence ID" value="CAL93025.1"/>
    <property type="molecule type" value="Genomic_DNA"/>
</dbReference>
<dbReference type="InterPro" id="IPR004105">
    <property type="entry name" value="CheA-like_dim"/>
</dbReference>
<dbReference type="eggNOG" id="COG2198">
    <property type="taxonomic scope" value="Bacteria"/>
</dbReference>
<dbReference type="InterPro" id="IPR036890">
    <property type="entry name" value="HATPase_C_sf"/>
</dbReference>
<dbReference type="CDD" id="cd16916">
    <property type="entry name" value="HATPase_CheA-like"/>
    <property type="match status" value="1"/>
</dbReference>
<evidence type="ECO:0000256" key="4">
    <source>
        <dbReference type="ARBA" id="ARBA00022500"/>
    </source>
</evidence>
<sequence length="731" mass="78325">MDEIISVFVTESREQLAALEAALLQLEDAPDDSDTLNAVFRSAHTIKGGAGVVECDFIVAFTHVVENVLDKLRNGEIKLNGDLAALLLACGDHIGNLLGVLEAGASAPDADLAAEGDALLARLQRDWLDGGAHGASPHPAPAPAAAVEVSGGGVVDTDCWHISLRFGPDVLKNGMDPLSFLRYLATLGTIVRIETLADAMPPADEMDAENCYLGFEISFASSADKAAIERVFDFVRDDCTLHILPPHSRLHDYLEMIKALPEDNMRLGEILVRVGALTQAELDDGLRTQHPPHEDGAAEEITAPIGEILVEQHVVQPELVEAAVVKQKQVSDKKAAEARLIRIQADKLDKLIDLVGELVIAGASVNLLAGKSGLSELVEATSLTGRLVESIRDAALQLRMVQIGETFNRFNRVVRDVSKELGKDIELAISGGETELDKSMVEKIGDPLMHLVRNAMDHGIEAPEVRVANGKPARGRLELNAYHDSGSIIIEVADDGGGLKRERIVAKAVERGLVQAGQQLSDAEIYNLIFEAGFSTAAQVSNLSGRGVGMDVVRRNIQSLRGTVEVSSVEGQGSRFAIRLPLTLAIIDGFLVGVGRAAYVIPLDTVVECIELNQDAGERDYINLRGEVLPFVRLREMFEVAGEAPPRQNVVVVQYAGVKAGIVVDQLMGEFQTVIKPLGAIFRHIKGIGGSTILGSGEVALILDVQALVQRCANREAHGMQPPRALAASLD</sequence>
<dbReference type="InterPro" id="IPR008207">
    <property type="entry name" value="Sig_transdc_His_kin_Hpt_dom"/>
</dbReference>
<evidence type="ECO:0000256" key="3">
    <source>
        <dbReference type="ARBA" id="ARBA00021495"/>
    </source>
</evidence>
<dbReference type="HOGENOM" id="CLU_000650_3_6_4"/>
<dbReference type="SUPFAM" id="SSF55874">
    <property type="entry name" value="ATPase domain of HSP90 chaperone/DNA topoisomerase II/histidine kinase"/>
    <property type="match status" value="1"/>
</dbReference>
<keyword evidence="5 12" id="KW-0597">Phosphoprotein</keyword>
<dbReference type="CDD" id="cd00731">
    <property type="entry name" value="CheA_reg"/>
    <property type="match status" value="1"/>
</dbReference>
<feature type="domain" description="Histidine kinase" evidence="13">
    <location>
        <begin position="296"/>
        <end position="584"/>
    </location>
</feature>
<evidence type="ECO:0000259" key="13">
    <source>
        <dbReference type="PROSITE" id="PS50109"/>
    </source>
</evidence>
<organism evidence="16 17">
    <name type="scientific">Azoarcus sp. (strain BH72)</name>
    <dbReference type="NCBI Taxonomy" id="418699"/>
    <lineage>
        <taxon>Bacteria</taxon>
        <taxon>Pseudomonadati</taxon>
        <taxon>Pseudomonadota</taxon>
        <taxon>Betaproteobacteria</taxon>
        <taxon>Rhodocyclales</taxon>
        <taxon>Zoogloeaceae</taxon>
        <taxon>Azoarcus</taxon>
    </lineage>
</organism>
<feature type="modified residue" description="Phosphohistidine" evidence="12">
    <location>
        <position position="44"/>
    </location>
</feature>
<dbReference type="Gene3D" id="2.30.30.40">
    <property type="entry name" value="SH3 Domains"/>
    <property type="match status" value="1"/>
</dbReference>
<dbReference type="PROSITE" id="PS50894">
    <property type="entry name" value="HPT"/>
    <property type="match status" value="1"/>
</dbReference>
<comment type="function">
    <text evidence="11">Involved in the transmission of sensory signals from the chemoreceptors to the flagellar motors. CheA is autophosphorylated; it can transfer its phosphate group to either CheB or CheY.</text>
</comment>
<dbReference type="SUPFAM" id="SSF47226">
    <property type="entry name" value="Histidine-containing phosphotransfer domain, HPT domain"/>
    <property type="match status" value="1"/>
</dbReference>
<evidence type="ECO:0000256" key="1">
    <source>
        <dbReference type="ARBA" id="ARBA00000085"/>
    </source>
</evidence>
<evidence type="ECO:0000256" key="5">
    <source>
        <dbReference type="ARBA" id="ARBA00022553"/>
    </source>
</evidence>
<keyword evidence="9" id="KW-0067">ATP-binding</keyword>
<dbReference type="SMART" id="SM00073">
    <property type="entry name" value="HPT"/>
    <property type="match status" value="1"/>
</dbReference>
<dbReference type="InterPro" id="IPR036061">
    <property type="entry name" value="CheW-like_dom_sf"/>
</dbReference>
<dbReference type="GO" id="GO:0000155">
    <property type="term" value="F:phosphorelay sensor kinase activity"/>
    <property type="evidence" value="ECO:0007669"/>
    <property type="project" value="InterPro"/>
</dbReference>
<dbReference type="eggNOG" id="COG0643">
    <property type="taxonomic scope" value="Bacteria"/>
</dbReference>
<dbReference type="FunFam" id="3.30.565.10:FF:000016">
    <property type="entry name" value="Chemotaxis protein CheA, putative"/>
    <property type="match status" value="1"/>
</dbReference>
<reference evidence="16 17" key="1">
    <citation type="journal article" date="2006" name="Nat. Biotechnol.">
        <title>Complete genome of the mutualistic, N2-fixing grass endophyte Azoarcus sp. strain BH72.</title>
        <authorList>
            <person name="Krause A."/>
            <person name="Ramakumar A."/>
            <person name="Bartels D."/>
            <person name="Battistoni F."/>
            <person name="Bekel T."/>
            <person name="Boch J."/>
            <person name="Boehm M."/>
            <person name="Friedrich F."/>
            <person name="Hurek T."/>
            <person name="Krause L."/>
            <person name="Linke B."/>
            <person name="McHardy A.C."/>
            <person name="Sarkar A."/>
            <person name="Schneiker S."/>
            <person name="Syed A.A."/>
            <person name="Thauer R."/>
            <person name="Vorhoelter F.-J."/>
            <person name="Weidner S."/>
            <person name="Puehler A."/>
            <person name="Reinhold-Hurek B."/>
            <person name="Kaiser O."/>
            <person name="Goesmann A."/>
        </authorList>
    </citation>
    <scope>NUCLEOTIDE SEQUENCE [LARGE SCALE GENOMIC DNA]</scope>
    <source>
        <strain evidence="16 17">BH72</strain>
    </source>
</reference>
<evidence type="ECO:0000256" key="8">
    <source>
        <dbReference type="ARBA" id="ARBA00022777"/>
    </source>
</evidence>
<dbReference type="Pfam" id="PF02518">
    <property type="entry name" value="HATPase_c"/>
    <property type="match status" value="1"/>
</dbReference>
<keyword evidence="8 16" id="KW-0418">Kinase</keyword>
<dbReference type="GO" id="GO:0005737">
    <property type="term" value="C:cytoplasm"/>
    <property type="evidence" value="ECO:0007669"/>
    <property type="project" value="InterPro"/>
</dbReference>
<dbReference type="InterPro" id="IPR036097">
    <property type="entry name" value="HisK_dim/P_sf"/>
</dbReference>
<dbReference type="KEGG" id="azo:azo0408"/>
<keyword evidence="10" id="KW-0902">Two-component regulatory system</keyword>
<evidence type="ECO:0000259" key="14">
    <source>
        <dbReference type="PROSITE" id="PS50851"/>
    </source>
</evidence>
<keyword evidence="7" id="KW-0547">Nucleotide-binding</keyword>
<dbReference type="GO" id="GO:0006935">
    <property type="term" value="P:chemotaxis"/>
    <property type="evidence" value="ECO:0007669"/>
    <property type="project" value="UniProtKB-KW"/>
</dbReference>
<feature type="domain" description="CheW-like" evidence="14">
    <location>
        <begin position="586"/>
        <end position="714"/>
    </location>
</feature>
<dbReference type="PROSITE" id="PS50851">
    <property type="entry name" value="CHEW"/>
    <property type="match status" value="1"/>
</dbReference>
<dbReference type="PANTHER" id="PTHR43395:SF10">
    <property type="entry name" value="CHEMOTAXIS PROTEIN CHEA"/>
    <property type="match status" value="1"/>
</dbReference>
<dbReference type="Pfam" id="PF01627">
    <property type="entry name" value="Hpt"/>
    <property type="match status" value="1"/>
</dbReference>